<dbReference type="RefSeq" id="WP_073710220.1">
    <property type="nucleotide sequence ID" value="NZ_MRWQ01000001.1"/>
</dbReference>
<dbReference type="EMBL" id="MRWQ01000001">
    <property type="protein sequence ID" value="OKL38213.1"/>
    <property type="molecule type" value="Genomic_DNA"/>
</dbReference>
<comment type="caution">
    <text evidence="1">The sequence shown here is derived from an EMBL/GenBank/DDBJ whole genome shotgun (WGS) entry which is preliminary data.</text>
</comment>
<keyword evidence="2" id="KW-1185">Reference proteome</keyword>
<sequence>MKTVYAELTFDETKISGDIQSELKSTLSKQGITVVDVTDKQSGGTSCESGIDKKGGFQVQSDLNSTGVGGMVSP</sequence>
<gene>
    <name evidence="1" type="ORF">BLL40_01980</name>
</gene>
<accession>A0A1Q5P7Q0</accession>
<proteinExistence type="predicted"/>
<reference evidence="1 2" key="1">
    <citation type="submission" date="2016-12" db="EMBL/GenBank/DDBJ databases">
        <title>Domibacillus sp. SAOS 44 whole genome sequencing.</title>
        <authorList>
            <person name="Verma A."/>
            <person name="Krishnamurthi S."/>
        </authorList>
    </citation>
    <scope>NUCLEOTIDE SEQUENCE [LARGE SCALE GENOMIC DNA]</scope>
    <source>
        <strain evidence="1 2">SAOS 44</strain>
    </source>
</reference>
<organism evidence="1 2">
    <name type="scientific">Domibacillus mangrovi</name>
    <dbReference type="NCBI Taxonomy" id="1714354"/>
    <lineage>
        <taxon>Bacteria</taxon>
        <taxon>Bacillati</taxon>
        <taxon>Bacillota</taxon>
        <taxon>Bacilli</taxon>
        <taxon>Bacillales</taxon>
        <taxon>Bacillaceae</taxon>
        <taxon>Domibacillus</taxon>
    </lineage>
</organism>
<protein>
    <submittedName>
        <fullName evidence="1">Uncharacterized protein</fullName>
    </submittedName>
</protein>
<evidence type="ECO:0000313" key="2">
    <source>
        <dbReference type="Proteomes" id="UP000186524"/>
    </source>
</evidence>
<evidence type="ECO:0000313" key="1">
    <source>
        <dbReference type="EMBL" id="OKL38213.1"/>
    </source>
</evidence>
<dbReference type="Proteomes" id="UP000186524">
    <property type="component" value="Unassembled WGS sequence"/>
</dbReference>
<dbReference type="OrthoDB" id="2969716at2"/>
<dbReference type="STRING" id="1714354.BLL40_01980"/>
<name>A0A1Q5P7Q0_9BACI</name>
<dbReference type="AlphaFoldDB" id="A0A1Q5P7Q0"/>